<dbReference type="AlphaFoldDB" id="A0A914PK02"/>
<keyword evidence="2" id="KW-1185">Reference proteome</keyword>
<dbReference type="WBParaSite" id="PDA_v2.g18724.t1">
    <property type="protein sequence ID" value="PDA_v2.g18724.t1"/>
    <property type="gene ID" value="PDA_v2.g18724"/>
</dbReference>
<reference evidence="3" key="1">
    <citation type="submission" date="2022-11" db="UniProtKB">
        <authorList>
            <consortium name="WormBaseParasite"/>
        </authorList>
    </citation>
    <scope>IDENTIFICATION</scope>
</reference>
<feature type="region of interest" description="Disordered" evidence="1">
    <location>
        <begin position="988"/>
        <end position="1010"/>
    </location>
</feature>
<feature type="compositionally biased region" description="Polar residues" evidence="1">
    <location>
        <begin position="754"/>
        <end position="767"/>
    </location>
</feature>
<feature type="region of interest" description="Disordered" evidence="1">
    <location>
        <begin position="618"/>
        <end position="740"/>
    </location>
</feature>
<feature type="region of interest" description="Disordered" evidence="1">
    <location>
        <begin position="748"/>
        <end position="767"/>
    </location>
</feature>
<accession>A0A914PK02</accession>
<evidence type="ECO:0000256" key="1">
    <source>
        <dbReference type="SAM" id="MobiDB-lite"/>
    </source>
</evidence>
<organism evidence="2 3">
    <name type="scientific">Panagrolaimus davidi</name>
    <dbReference type="NCBI Taxonomy" id="227884"/>
    <lineage>
        <taxon>Eukaryota</taxon>
        <taxon>Metazoa</taxon>
        <taxon>Ecdysozoa</taxon>
        <taxon>Nematoda</taxon>
        <taxon>Chromadorea</taxon>
        <taxon>Rhabditida</taxon>
        <taxon>Tylenchina</taxon>
        <taxon>Panagrolaimomorpha</taxon>
        <taxon>Panagrolaimoidea</taxon>
        <taxon>Panagrolaimidae</taxon>
        <taxon>Panagrolaimus</taxon>
    </lineage>
</organism>
<sequence>MDSFKTNLLDQFAFIKQGEFEFKDVKKSLNEIPDGFIMDNKLLKEMFQAMNTVTTNGNSMVKEEFLQIFHILFDYIQNYGKAVIGYFESCSEHDDGPMGINNFDIDENVKEIEKYYGDDITIEKGLELSKLFALALIGDTKQCLEHFCTQIVSTPKQMLDFICPVFEHLQPVSEYSANFKNVKGSLILATMNKVIQDNHEQSSAIQHTLLRIVIPRKKNHSSLVPPNLMFEHILEQLIKKEMIELWVPLFGSFIRELKKNKIDIGFDSLADTMLNPTYLSVFLMKILYSKDVPRFDYEEIFKSLGELFQAQDIQFIDTTAFRGCEEIDWATKFAIMDLLQIPTTSFRREIPVALYFGLSDETKKDYIKLEDTTPNLENYLTALFELALVADKIPDEFINDAAAKFPTTFDITFCIAHCFYRACQNVSMIRDFPFKESIFKIFGKLLQIFDCKIELGGATPLTPNFLNEIIKIQPCLLIVRAASCGICEYKIQNPSRNSMVDYRKLEPSTYRLLFKFLELAKDFILPYHDELRKAVDESIKLSPSRLSLMFASYVLLQKRVNSISTILDNSPDELKLFNDRLQEFNELYTKYGQIYFPYIQSNMYELQRTPQPGRQFARKNVSTKQQQISQPKIQQFQKSTNGNVHEGQKLPLQQTSENPLPEKPQIEQTVNDQHSSQTTLNDQSIEKQVRKVHQTPMQQTSDNPLPEKPQIEQTVNDQNSSQTTLTDHSSEKQVPEVHQIPIRRRFVNVEPKNRPSNSVPSELQPTSETLLPEKSVNVPAADKHSLEAILPTSTIKEQPLPNETLPPQNVVPLDQSEFVIQSAQNNPLFFDSPEIQPSVIEEKNDDASIDPFNVPQTLNIPSINGCPNGNQLNQNGGYERSKIVIDTSSNTRDFANCSTERIAAIPNPSDSIITNKEPLQRLSETKTFDDVSKPVASVVIPQLQCEPKKSEGVAESVSKSGEGVAESVSKFGGSIIPQSKRRFTTLAPPVQEGPAPSKKVNLLPSRPKPPLLQRANNVSFGQRGFTSDAQIYKPIRPPDAATIAMWEETRNREPIKGMGLFPLVLQDYPPENE</sequence>
<name>A0A914PK02_9BILA</name>
<proteinExistence type="predicted"/>
<dbReference type="Proteomes" id="UP000887578">
    <property type="component" value="Unplaced"/>
</dbReference>
<feature type="compositionally biased region" description="Polar residues" evidence="1">
    <location>
        <begin position="711"/>
        <end position="727"/>
    </location>
</feature>
<feature type="compositionally biased region" description="Low complexity" evidence="1">
    <location>
        <begin position="624"/>
        <end position="639"/>
    </location>
</feature>
<evidence type="ECO:0000313" key="3">
    <source>
        <dbReference type="WBParaSite" id="PDA_v2.g18724.t1"/>
    </source>
</evidence>
<evidence type="ECO:0000313" key="2">
    <source>
        <dbReference type="Proteomes" id="UP000887578"/>
    </source>
</evidence>
<feature type="compositionally biased region" description="Polar residues" evidence="1">
    <location>
        <begin position="666"/>
        <end position="683"/>
    </location>
</feature>
<protein>
    <submittedName>
        <fullName evidence="3">Uncharacterized protein</fullName>
    </submittedName>
</protein>